<dbReference type="AlphaFoldDB" id="A0A4S8HVD2"/>
<evidence type="ECO:0000313" key="3">
    <source>
        <dbReference type="EMBL" id="THU39365.1"/>
    </source>
</evidence>
<dbReference type="OrthoDB" id="9810015at2"/>
<reference evidence="3 4" key="1">
    <citation type="submission" date="2019-04" db="EMBL/GenBank/DDBJ databases">
        <title>Niastella caeni sp. nov., isolated from activated sludge.</title>
        <authorList>
            <person name="Sheng M."/>
        </authorList>
    </citation>
    <scope>NUCLEOTIDE SEQUENCE [LARGE SCALE GENOMIC DNA]</scope>
    <source>
        <strain evidence="3 4">HX-2-15</strain>
    </source>
</reference>
<feature type="domain" description="NAD-dependent epimerase/dehydratase" evidence="2">
    <location>
        <begin position="3"/>
        <end position="252"/>
    </location>
</feature>
<evidence type="ECO:0000256" key="1">
    <source>
        <dbReference type="ARBA" id="ARBA00023027"/>
    </source>
</evidence>
<name>A0A4S8HVD2_9BACT</name>
<dbReference type="Proteomes" id="UP000306918">
    <property type="component" value="Unassembled WGS sequence"/>
</dbReference>
<dbReference type="RefSeq" id="WP_136577497.1">
    <property type="nucleotide sequence ID" value="NZ_STFF01000003.1"/>
</dbReference>
<dbReference type="Gene3D" id="3.90.25.10">
    <property type="entry name" value="UDP-galactose 4-epimerase, domain 1"/>
    <property type="match status" value="1"/>
</dbReference>
<dbReference type="InterPro" id="IPR036291">
    <property type="entry name" value="NAD(P)-bd_dom_sf"/>
</dbReference>
<dbReference type="InterPro" id="IPR001509">
    <property type="entry name" value="Epimerase_deHydtase"/>
</dbReference>
<dbReference type="PRINTS" id="PR01713">
    <property type="entry name" value="NUCEPIMERASE"/>
</dbReference>
<proteinExistence type="predicted"/>
<dbReference type="CDD" id="cd05253">
    <property type="entry name" value="UDP_GE_SDE_e"/>
    <property type="match status" value="1"/>
</dbReference>
<dbReference type="PANTHER" id="PTHR43574">
    <property type="entry name" value="EPIMERASE-RELATED"/>
    <property type="match status" value="1"/>
</dbReference>
<dbReference type="EMBL" id="STFF01000003">
    <property type="protein sequence ID" value="THU39365.1"/>
    <property type="molecule type" value="Genomic_DNA"/>
</dbReference>
<organism evidence="3 4">
    <name type="scientific">Niastella caeni</name>
    <dbReference type="NCBI Taxonomy" id="2569763"/>
    <lineage>
        <taxon>Bacteria</taxon>
        <taxon>Pseudomonadati</taxon>
        <taxon>Bacteroidota</taxon>
        <taxon>Chitinophagia</taxon>
        <taxon>Chitinophagales</taxon>
        <taxon>Chitinophagaceae</taxon>
        <taxon>Niastella</taxon>
    </lineage>
</organism>
<comment type="caution">
    <text evidence="3">The sequence shown here is derived from an EMBL/GenBank/DDBJ whole genome shotgun (WGS) entry which is preliminary data.</text>
</comment>
<accession>A0A4S8HVD2</accession>
<evidence type="ECO:0000313" key="4">
    <source>
        <dbReference type="Proteomes" id="UP000306918"/>
    </source>
</evidence>
<keyword evidence="1" id="KW-0520">NAD</keyword>
<dbReference type="Gene3D" id="3.40.50.720">
    <property type="entry name" value="NAD(P)-binding Rossmann-like Domain"/>
    <property type="match status" value="1"/>
</dbReference>
<dbReference type="Pfam" id="PF01370">
    <property type="entry name" value="Epimerase"/>
    <property type="match status" value="1"/>
</dbReference>
<gene>
    <name evidence="3" type="ORF">FAM09_12705</name>
</gene>
<keyword evidence="4" id="KW-1185">Reference proteome</keyword>
<evidence type="ECO:0000259" key="2">
    <source>
        <dbReference type="Pfam" id="PF01370"/>
    </source>
</evidence>
<dbReference type="SUPFAM" id="SSF51735">
    <property type="entry name" value="NAD(P)-binding Rossmann-fold domains"/>
    <property type="match status" value="1"/>
</dbReference>
<sequence length="362" mass="41342">MKILVTGSAGFIGFFLTKKLLERGDEVIGLDNINEYYDVNLKYARLAENGIDRGGIRWNAAVTSNKFSNYRFVKLNLEDKREILQLFKKEKFDMVAHLAAQAGVRYSITNPDVYIQSNVTGFLNILEACRQNKVGHLVYASSSSVYGLNEQMPFSVTHNADHPVSLYAATKKSNELMAHVYSYLFGLPTTGLRFFTVYGPWGRPDMAYFLFTDAILKEQPIIVYNQGKMQRDFTYVDDIVEGIVHVLDEPATPALTWSGLNPDPSCSPAPWRVYNIGNDNPVELMDFIRELEKNCGKEAKIEMKDQERSDVLSTWADINELMTNFYYKPTTPIQTGLSKFVQWFKEFYSIKQLEVSHVTNVY</sequence>
<protein>
    <submittedName>
        <fullName evidence="3">NAD-dependent epimerase</fullName>
    </submittedName>
</protein>